<evidence type="ECO:0000256" key="1">
    <source>
        <dbReference type="ARBA" id="ARBA00004141"/>
    </source>
</evidence>
<dbReference type="Proteomes" id="UP000182347">
    <property type="component" value="Unassembled WGS sequence"/>
</dbReference>
<comment type="similarity">
    <text evidence="2 14">Belongs to the cytochrome c oxidase subunit 2 family.</text>
</comment>
<feature type="domain" description="Cytochrome oxidase subunit II transmembrane region profile" evidence="18">
    <location>
        <begin position="11"/>
        <end position="109"/>
    </location>
</feature>
<comment type="cofactor">
    <cofactor evidence="15">
        <name>Cu cation</name>
        <dbReference type="ChEBI" id="CHEBI:23378"/>
    </cofactor>
    <text evidence="15">Binds a copper A center.</text>
</comment>
<protein>
    <recommendedName>
        <fullName evidence="15">Cytochrome c oxidase subunit 2</fullName>
        <ecNumber evidence="15">7.1.1.9</ecNumber>
    </recommendedName>
</protein>
<keyword evidence="6 15" id="KW-0479">Metal-binding</keyword>
<dbReference type="OrthoDB" id="9781261at2"/>
<keyword evidence="10 15" id="KW-0186">Copper</keyword>
<dbReference type="RefSeq" id="WP_074599831.1">
    <property type="nucleotide sequence ID" value="NZ_FNHF01000003.1"/>
</dbReference>
<evidence type="ECO:0000256" key="15">
    <source>
        <dbReference type="RuleBase" id="RU004024"/>
    </source>
</evidence>
<keyword evidence="20" id="KW-1185">Reference proteome</keyword>
<keyword evidence="9 16" id="KW-1133">Transmembrane helix</keyword>
<dbReference type="InterPro" id="IPR002429">
    <property type="entry name" value="CcO_II-like_C"/>
</dbReference>
<reference evidence="20" key="1">
    <citation type="submission" date="2016-10" db="EMBL/GenBank/DDBJ databases">
        <authorList>
            <person name="Varghese N."/>
            <person name="Submissions S."/>
        </authorList>
    </citation>
    <scope>NUCLEOTIDE SEQUENCE [LARGE SCALE GENOMIC DNA]</scope>
    <source>
        <strain evidence="20">CGMCC 1.6199</strain>
    </source>
</reference>
<dbReference type="NCBIfam" id="TIGR02866">
    <property type="entry name" value="CoxB"/>
    <property type="match status" value="1"/>
</dbReference>
<dbReference type="STRING" id="482461.SAMN05216244_2740"/>
<proteinExistence type="inferred from homology"/>
<evidence type="ECO:0000256" key="4">
    <source>
        <dbReference type="ARBA" id="ARBA00022660"/>
    </source>
</evidence>
<evidence type="ECO:0000256" key="8">
    <source>
        <dbReference type="ARBA" id="ARBA00022982"/>
    </source>
</evidence>
<dbReference type="GO" id="GO:0005886">
    <property type="term" value="C:plasma membrane"/>
    <property type="evidence" value="ECO:0007669"/>
    <property type="project" value="UniProtKB-SubCell"/>
</dbReference>
<dbReference type="InterPro" id="IPR008972">
    <property type="entry name" value="Cupredoxin"/>
</dbReference>
<name>A0A1G9TUE7_9BACI</name>
<evidence type="ECO:0000256" key="14">
    <source>
        <dbReference type="RuleBase" id="RU000456"/>
    </source>
</evidence>
<dbReference type="Pfam" id="PF02790">
    <property type="entry name" value="COX2_TM"/>
    <property type="match status" value="1"/>
</dbReference>
<dbReference type="InterPro" id="IPR014222">
    <property type="entry name" value="Cyt_c_oxidase_su2"/>
</dbReference>
<dbReference type="PANTHER" id="PTHR22888:SF18">
    <property type="entry name" value="CYTOCHROME BO(3) UBIQUINOL OXIDASE SUBUNIT 2"/>
    <property type="match status" value="1"/>
</dbReference>
<dbReference type="InterPro" id="IPR001505">
    <property type="entry name" value="Copper_CuA"/>
</dbReference>
<dbReference type="GO" id="GO:0005507">
    <property type="term" value="F:copper ion binding"/>
    <property type="evidence" value="ECO:0007669"/>
    <property type="project" value="InterPro"/>
</dbReference>
<accession>A0A1G9TUE7</accession>
<evidence type="ECO:0000256" key="16">
    <source>
        <dbReference type="SAM" id="Phobius"/>
    </source>
</evidence>
<evidence type="ECO:0000313" key="20">
    <source>
        <dbReference type="Proteomes" id="UP000182347"/>
    </source>
</evidence>
<dbReference type="PRINTS" id="PR01166">
    <property type="entry name" value="CYCOXIDASEII"/>
</dbReference>
<feature type="transmembrane region" description="Helical" evidence="16">
    <location>
        <begin position="83"/>
        <end position="103"/>
    </location>
</feature>
<dbReference type="PROSITE" id="PS50999">
    <property type="entry name" value="COX2_TM"/>
    <property type="match status" value="1"/>
</dbReference>
<comment type="function">
    <text evidence="12 15">Subunits I and II form the functional core of the enzyme complex. Electrons originating in cytochrome c are transferred via heme a and Cu(A) to the binuclear center formed by heme a3 and Cu(B).</text>
</comment>
<evidence type="ECO:0000256" key="6">
    <source>
        <dbReference type="ARBA" id="ARBA00022723"/>
    </source>
</evidence>
<dbReference type="Gene3D" id="2.60.40.420">
    <property type="entry name" value="Cupredoxins - blue copper proteins"/>
    <property type="match status" value="1"/>
</dbReference>
<dbReference type="InterPro" id="IPR011759">
    <property type="entry name" value="Cyt_c_oxidase_su2_TM_dom"/>
</dbReference>
<comment type="catalytic activity">
    <reaction evidence="13 15">
        <text>4 Fe(II)-[cytochrome c] + O2 + 8 H(+)(in) = 4 Fe(III)-[cytochrome c] + 2 H2O + 4 H(+)(out)</text>
        <dbReference type="Rhea" id="RHEA:11436"/>
        <dbReference type="Rhea" id="RHEA-COMP:10350"/>
        <dbReference type="Rhea" id="RHEA-COMP:14399"/>
        <dbReference type="ChEBI" id="CHEBI:15377"/>
        <dbReference type="ChEBI" id="CHEBI:15378"/>
        <dbReference type="ChEBI" id="CHEBI:15379"/>
        <dbReference type="ChEBI" id="CHEBI:29033"/>
        <dbReference type="ChEBI" id="CHEBI:29034"/>
        <dbReference type="EC" id="7.1.1.9"/>
    </reaction>
</comment>
<evidence type="ECO:0000259" key="17">
    <source>
        <dbReference type="PROSITE" id="PS50857"/>
    </source>
</evidence>
<dbReference type="PANTHER" id="PTHR22888">
    <property type="entry name" value="CYTOCHROME C OXIDASE, SUBUNIT II"/>
    <property type="match status" value="1"/>
</dbReference>
<evidence type="ECO:0000256" key="12">
    <source>
        <dbReference type="ARBA" id="ARBA00024688"/>
    </source>
</evidence>
<sequence length="231" mass="26109">MRKTWIVLLLLLNGCQIRTLNPHSQVAGDQAMLIYLSFAIMIVVMAVVFILLFRFAWKYKQTAKNKDDVPEEINSNKRLEITWTLFPVLLLAILAIPTVMITYQVSPKTTNEADSTAAGEGAIHIQVTAERFDWTFTYENGRQSDQLVLPVNEQAVLHLQSEDVIHSFWVPELGGKQDVIPGKEILFKVTPDKTGTFLGKCAEFCGVNHALMTFDTNVLHNQAYQTWLQGK</sequence>
<dbReference type="EMBL" id="FNHF01000003">
    <property type="protein sequence ID" value="SDM51420.1"/>
    <property type="molecule type" value="Genomic_DNA"/>
</dbReference>
<dbReference type="PROSITE" id="PS00078">
    <property type="entry name" value="COX2"/>
    <property type="match status" value="1"/>
</dbReference>
<organism evidence="19 20">
    <name type="scientific">Sediminibacillus halophilus</name>
    <dbReference type="NCBI Taxonomy" id="482461"/>
    <lineage>
        <taxon>Bacteria</taxon>
        <taxon>Bacillati</taxon>
        <taxon>Bacillota</taxon>
        <taxon>Bacilli</taxon>
        <taxon>Bacillales</taxon>
        <taxon>Bacillaceae</taxon>
        <taxon>Sediminibacillus</taxon>
    </lineage>
</organism>
<evidence type="ECO:0000259" key="18">
    <source>
        <dbReference type="PROSITE" id="PS50999"/>
    </source>
</evidence>
<comment type="subcellular location">
    <subcellularLocation>
        <location evidence="14">Cell membrane</location>
        <topology evidence="14">Multi-pass membrane protein</topology>
    </subcellularLocation>
    <subcellularLocation>
        <location evidence="1">Membrane</location>
        <topology evidence="1">Multi-pass membrane protein</topology>
    </subcellularLocation>
</comment>
<dbReference type="EC" id="7.1.1.9" evidence="15"/>
<evidence type="ECO:0000256" key="13">
    <source>
        <dbReference type="ARBA" id="ARBA00047816"/>
    </source>
</evidence>
<dbReference type="InterPro" id="IPR036257">
    <property type="entry name" value="Cyt_c_oxidase_su2_TM_sf"/>
</dbReference>
<evidence type="ECO:0000256" key="10">
    <source>
        <dbReference type="ARBA" id="ARBA00023008"/>
    </source>
</evidence>
<keyword evidence="5 14" id="KW-0812">Transmembrane</keyword>
<dbReference type="Gene3D" id="1.10.287.90">
    <property type="match status" value="1"/>
</dbReference>
<dbReference type="SUPFAM" id="SSF49503">
    <property type="entry name" value="Cupredoxins"/>
    <property type="match status" value="1"/>
</dbReference>
<keyword evidence="7" id="KW-1278">Translocase</keyword>
<keyword evidence="4 14" id="KW-0679">Respiratory chain</keyword>
<keyword evidence="3 14" id="KW-0813">Transport</keyword>
<evidence type="ECO:0000256" key="7">
    <source>
        <dbReference type="ARBA" id="ARBA00022967"/>
    </source>
</evidence>
<dbReference type="GO" id="GO:0004129">
    <property type="term" value="F:cytochrome-c oxidase activity"/>
    <property type="evidence" value="ECO:0007669"/>
    <property type="project" value="UniProtKB-EC"/>
</dbReference>
<dbReference type="InterPro" id="IPR045187">
    <property type="entry name" value="CcO_II"/>
</dbReference>
<keyword evidence="11 16" id="KW-0472">Membrane</keyword>
<evidence type="ECO:0000256" key="2">
    <source>
        <dbReference type="ARBA" id="ARBA00007866"/>
    </source>
</evidence>
<evidence type="ECO:0000313" key="19">
    <source>
        <dbReference type="EMBL" id="SDM51420.1"/>
    </source>
</evidence>
<dbReference type="Pfam" id="PF00116">
    <property type="entry name" value="COX2"/>
    <property type="match status" value="1"/>
</dbReference>
<dbReference type="SUPFAM" id="SSF81464">
    <property type="entry name" value="Cytochrome c oxidase subunit II-like, transmembrane region"/>
    <property type="match status" value="1"/>
</dbReference>
<feature type="domain" description="Cytochrome oxidase subunit II copper A binding" evidence="17">
    <location>
        <begin position="120"/>
        <end position="230"/>
    </location>
</feature>
<evidence type="ECO:0000256" key="5">
    <source>
        <dbReference type="ARBA" id="ARBA00022692"/>
    </source>
</evidence>
<dbReference type="PROSITE" id="PS50857">
    <property type="entry name" value="COX2_CUA"/>
    <property type="match status" value="1"/>
</dbReference>
<evidence type="ECO:0000256" key="3">
    <source>
        <dbReference type="ARBA" id="ARBA00022448"/>
    </source>
</evidence>
<dbReference type="GO" id="GO:0042773">
    <property type="term" value="P:ATP synthesis coupled electron transport"/>
    <property type="evidence" value="ECO:0007669"/>
    <property type="project" value="TreeGrafter"/>
</dbReference>
<evidence type="ECO:0000256" key="11">
    <source>
        <dbReference type="ARBA" id="ARBA00023136"/>
    </source>
</evidence>
<keyword evidence="8 14" id="KW-0249">Electron transport</keyword>
<gene>
    <name evidence="19" type="ORF">SAMN05216244_2740</name>
</gene>
<feature type="transmembrane region" description="Helical" evidence="16">
    <location>
        <begin position="33"/>
        <end position="57"/>
    </location>
</feature>
<dbReference type="GO" id="GO:0016491">
    <property type="term" value="F:oxidoreductase activity"/>
    <property type="evidence" value="ECO:0007669"/>
    <property type="project" value="InterPro"/>
</dbReference>
<dbReference type="AlphaFoldDB" id="A0A1G9TUE7"/>
<evidence type="ECO:0000256" key="9">
    <source>
        <dbReference type="ARBA" id="ARBA00022989"/>
    </source>
</evidence>